<evidence type="ECO:0000259" key="7">
    <source>
        <dbReference type="PROSITE" id="PS51396"/>
    </source>
</evidence>
<comment type="caution">
    <text evidence="8">The sequence shown here is derived from an EMBL/GenBank/DDBJ whole genome shotgun (WGS) entry which is preliminary data.</text>
</comment>
<dbReference type="Pfam" id="PF00400">
    <property type="entry name" value="WD40"/>
    <property type="match status" value="7"/>
</dbReference>
<dbReference type="PROSITE" id="PS51396">
    <property type="entry name" value="PUL"/>
    <property type="match status" value="1"/>
</dbReference>
<dbReference type="PROSITE" id="PS00678">
    <property type="entry name" value="WD_REPEATS_1"/>
    <property type="match status" value="1"/>
</dbReference>
<evidence type="ECO:0000256" key="1">
    <source>
        <dbReference type="ARBA" id="ARBA00004496"/>
    </source>
</evidence>
<dbReference type="PANTHER" id="PTHR19849:SF0">
    <property type="entry name" value="PHOSPHOLIPASE A-2-ACTIVATING PROTEIN"/>
    <property type="match status" value="1"/>
</dbReference>
<keyword evidence="2" id="KW-0963">Cytoplasm</keyword>
<feature type="repeat" description="WD" evidence="5">
    <location>
        <begin position="227"/>
        <end position="258"/>
    </location>
</feature>
<dbReference type="Gene3D" id="1.25.10.10">
    <property type="entry name" value="Leucine-rich Repeat Variant"/>
    <property type="match status" value="1"/>
</dbReference>
<feature type="domain" description="PUL" evidence="7">
    <location>
        <begin position="503"/>
        <end position="775"/>
    </location>
</feature>
<evidence type="ECO:0000313" key="9">
    <source>
        <dbReference type="Proteomes" id="UP000827721"/>
    </source>
</evidence>
<dbReference type="InterPro" id="IPR036322">
    <property type="entry name" value="WD40_repeat_dom_sf"/>
</dbReference>
<dbReference type="InterPro" id="IPR015155">
    <property type="entry name" value="PFU"/>
</dbReference>
<dbReference type="InterPro" id="IPR001680">
    <property type="entry name" value="WD40_rpt"/>
</dbReference>
<name>A0ABQ8IFX7_9ROSI</name>
<feature type="repeat" description="WD" evidence="5">
    <location>
        <begin position="145"/>
        <end position="175"/>
    </location>
</feature>
<dbReference type="EMBL" id="JAFEMO010000002">
    <property type="protein sequence ID" value="KAH7575127.1"/>
    <property type="molecule type" value="Genomic_DNA"/>
</dbReference>
<evidence type="ECO:0000256" key="3">
    <source>
        <dbReference type="ARBA" id="ARBA00022574"/>
    </source>
</evidence>
<gene>
    <name evidence="8" type="ORF">JRO89_XS02G0052000</name>
</gene>
<dbReference type="InterPro" id="IPR038122">
    <property type="entry name" value="PFU_sf"/>
</dbReference>
<feature type="domain" description="PFU" evidence="6">
    <location>
        <begin position="362"/>
        <end position="458"/>
    </location>
</feature>
<accession>A0ABQ8IFX7</accession>
<dbReference type="InterPro" id="IPR011989">
    <property type="entry name" value="ARM-like"/>
</dbReference>
<keyword evidence="9" id="KW-1185">Reference proteome</keyword>
<keyword evidence="3 5" id="KW-0853">WD repeat</keyword>
<dbReference type="PANTHER" id="PTHR19849">
    <property type="entry name" value="PHOSPHOLIPASE A-2-ACTIVATING PROTEIN"/>
    <property type="match status" value="1"/>
</dbReference>
<dbReference type="SUPFAM" id="SSF48371">
    <property type="entry name" value="ARM repeat"/>
    <property type="match status" value="1"/>
</dbReference>
<dbReference type="CDD" id="cd00200">
    <property type="entry name" value="WD40"/>
    <property type="match status" value="1"/>
</dbReference>
<dbReference type="InterPro" id="IPR020472">
    <property type="entry name" value="WD40_PAC1"/>
</dbReference>
<evidence type="ECO:0000256" key="2">
    <source>
        <dbReference type="ARBA" id="ARBA00022490"/>
    </source>
</evidence>
<dbReference type="SUPFAM" id="SSF50978">
    <property type="entry name" value="WD40 repeat-like"/>
    <property type="match status" value="1"/>
</dbReference>
<dbReference type="PROSITE" id="PS50294">
    <property type="entry name" value="WD_REPEATS_REGION"/>
    <property type="match status" value="1"/>
</dbReference>
<dbReference type="Gene3D" id="2.130.10.10">
    <property type="entry name" value="YVTN repeat-like/Quinoprotein amine dehydrogenase"/>
    <property type="match status" value="1"/>
</dbReference>
<evidence type="ECO:0000313" key="8">
    <source>
        <dbReference type="EMBL" id="KAH7575127.1"/>
    </source>
</evidence>
<dbReference type="InterPro" id="IPR019775">
    <property type="entry name" value="WD40_repeat_CS"/>
</dbReference>
<comment type="subcellular location">
    <subcellularLocation>
        <location evidence="1">Cytoplasm</location>
    </subcellularLocation>
</comment>
<dbReference type="Pfam" id="PF09070">
    <property type="entry name" value="PFU"/>
    <property type="match status" value="1"/>
</dbReference>
<dbReference type="SMART" id="SM00320">
    <property type="entry name" value="WD40"/>
    <property type="match status" value="7"/>
</dbReference>
<dbReference type="Proteomes" id="UP000827721">
    <property type="component" value="Unassembled WGS sequence"/>
</dbReference>
<feature type="repeat" description="WD" evidence="5">
    <location>
        <begin position="14"/>
        <end position="54"/>
    </location>
</feature>
<protein>
    <recommendedName>
        <fullName evidence="10">Phospholipase A-2-activating protein</fullName>
    </recommendedName>
</protein>
<evidence type="ECO:0000259" key="6">
    <source>
        <dbReference type="PROSITE" id="PS51394"/>
    </source>
</evidence>
<proteinExistence type="predicted"/>
<dbReference type="Gene3D" id="3.10.20.870">
    <property type="entry name" value="PFU (PLAA family ubiquitin binding), C-terminal domain"/>
    <property type="match status" value="1"/>
</dbReference>
<feature type="repeat" description="WD" evidence="5">
    <location>
        <begin position="84"/>
        <end position="106"/>
    </location>
</feature>
<evidence type="ECO:0000256" key="5">
    <source>
        <dbReference type="PROSITE-ProRule" id="PRU00221"/>
    </source>
</evidence>
<dbReference type="Pfam" id="PF08324">
    <property type="entry name" value="PUL"/>
    <property type="match status" value="1"/>
</dbReference>
<keyword evidence="4" id="KW-0677">Repeat</keyword>
<dbReference type="InterPro" id="IPR013535">
    <property type="entry name" value="PUL_dom"/>
</dbReference>
<dbReference type="InterPro" id="IPR015943">
    <property type="entry name" value="WD40/YVTN_repeat-like_dom_sf"/>
</dbReference>
<dbReference type="InterPro" id="IPR016024">
    <property type="entry name" value="ARM-type_fold"/>
</dbReference>
<sequence length="782" mass="86950">MDIDFKEYQLSCELRGHEDDVRGICVCDNVGIATSSRDRTVRFWSLDPSDKRKYLSSKILFGHTSFVGPLAWISPNEEFPEGGIVSGGMDTMVLVWDLRTGEKVRTLKGHQLQVTGVALDNKDIVSSSVDCTLRRWRNGQLVEFWEAHNAPIQAVISLPSGELVSGSSDTTLKLWRGKTCAHTFVGHTGEKDTVRGLAVMPGLGILSASHDCTIRLWALTGEVLMEMVGHAAIVYSVDYHASGLIVSGSEDRFAKIWKDGVCVQSIEHPGCVWDAKFLESGDILTACSDGVIRIWTLLPDKVAEPLELEAYASELSSYKRSRKKVGGLKLEDLPGLEALQIPGTNDGQTKIVREGDNGVAYSWNMKEQKWDKVGEVVDGPDDGMNRPVLDGIQYDYVFDVDIGDGEPIRKLPYNRSDNPYDAADKWLLKENLPLSYRQQIVEFILQNTGQRDFNLNPSFRDPYTGSSAYIPGEPSRTSDKALSSNTFYNLVYITVISAKPTYKHIPKKGMLVFDAAQFDGILKKITEFNNALLSDSEKKNLSLTELEISRLAAVVKILKDTSHYHSSSFADVDISLLLKLLKTWPLAMIFPVIDVLRMIILHPDGARLLLKHVENENDVLMEMIKKVTANPAVSANLLTSIRAVSNLFKNSNNHNWLQKHCSEILDAFSSCYSSPNKNLQLSYTTLILNYAVLLIEKKDEEGQSQVLSAALEIAEEENIEADSKFRALVAIGSLMLDGLVKRIAMDFDVGNIAKMAKTSKETKIAEDCETDKQPEVIDKMVD</sequence>
<dbReference type="PROSITE" id="PS50082">
    <property type="entry name" value="WD_REPEATS_2"/>
    <property type="match status" value="4"/>
</dbReference>
<evidence type="ECO:0000256" key="4">
    <source>
        <dbReference type="ARBA" id="ARBA00022737"/>
    </source>
</evidence>
<dbReference type="PROSITE" id="PS51394">
    <property type="entry name" value="PFU"/>
    <property type="match status" value="1"/>
</dbReference>
<evidence type="ECO:0008006" key="10">
    <source>
        <dbReference type="Google" id="ProtNLM"/>
    </source>
</evidence>
<reference evidence="8 9" key="1">
    <citation type="submission" date="2021-02" db="EMBL/GenBank/DDBJ databases">
        <title>Plant Genome Project.</title>
        <authorList>
            <person name="Zhang R.-G."/>
        </authorList>
    </citation>
    <scope>NUCLEOTIDE SEQUENCE [LARGE SCALE GENOMIC DNA]</scope>
    <source>
        <tissue evidence="8">Leaves</tissue>
    </source>
</reference>
<dbReference type="PRINTS" id="PR00320">
    <property type="entry name" value="GPROTEINBRPT"/>
</dbReference>
<organism evidence="8 9">
    <name type="scientific">Xanthoceras sorbifolium</name>
    <dbReference type="NCBI Taxonomy" id="99658"/>
    <lineage>
        <taxon>Eukaryota</taxon>
        <taxon>Viridiplantae</taxon>
        <taxon>Streptophyta</taxon>
        <taxon>Embryophyta</taxon>
        <taxon>Tracheophyta</taxon>
        <taxon>Spermatophyta</taxon>
        <taxon>Magnoliopsida</taxon>
        <taxon>eudicotyledons</taxon>
        <taxon>Gunneridae</taxon>
        <taxon>Pentapetalae</taxon>
        <taxon>rosids</taxon>
        <taxon>malvids</taxon>
        <taxon>Sapindales</taxon>
        <taxon>Sapindaceae</taxon>
        <taxon>Xanthoceroideae</taxon>
        <taxon>Xanthoceras</taxon>
    </lineage>
</organism>